<dbReference type="EMBL" id="CP003075">
    <property type="protein sequence ID" value="AEQ50757.1"/>
    <property type="molecule type" value="Genomic_DNA"/>
</dbReference>
<keyword evidence="2" id="KW-1185">Reference proteome</keyword>
<evidence type="ECO:0000313" key="2">
    <source>
        <dbReference type="Proteomes" id="UP000008850"/>
    </source>
</evidence>
<dbReference type="PATRIC" id="fig|1082931.4.peg.713"/>
<gene>
    <name evidence="1" type="ordered locus">KKY_718</name>
</gene>
<proteinExistence type="predicted"/>
<name>G4RDD1_PELHB</name>
<evidence type="ECO:0000313" key="1">
    <source>
        <dbReference type="EMBL" id="AEQ50757.1"/>
    </source>
</evidence>
<dbReference type="Proteomes" id="UP000008850">
    <property type="component" value="Chromosome"/>
</dbReference>
<protein>
    <submittedName>
        <fullName evidence="1">Uncharacterized protein</fullName>
    </submittedName>
</protein>
<sequence length="187" mass="20441">MALIDRVKERTGSDLSDTELQAMIDGLMAEIDARFGAAEETTIELADLDEQGRWRKVLNVARAIDPDQPVSVTEIDPGNSGQAAAEVELDATDYRIVHGGRTLQRLTGGPNGRTYWAPLVRLTYTPRANQAARDEAVIKLMALDLSYRGGLKSERAGDYQFTLSGDIAAEREKIFESLAGRPGFVMA</sequence>
<dbReference type="HOGENOM" id="CLU_1446378_0_0_5"/>
<accession>G4RDD1</accession>
<dbReference type="STRING" id="1082931.KKY_718"/>
<organism evidence="1 2">
    <name type="scientific">Pelagibacterium halotolerans (strain DSM 22347 / JCM 15775 / CGMCC 1.7692 / B2)</name>
    <dbReference type="NCBI Taxonomy" id="1082931"/>
    <lineage>
        <taxon>Bacteria</taxon>
        <taxon>Pseudomonadati</taxon>
        <taxon>Pseudomonadota</taxon>
        <taxon>Alphaproteobacteria</taxon>
        <taxon>Hyphomicrobiales</taxon>
        <taxon>Devosiaceae</taxon>
        <taxon>Pelagibacterium</taxon>
    </lineage>
</organism>
<dbReference type="RefSeq" id="WP_014129906.1">
    <property type="nucleotide sequence ID" value="NC_016078.1"/>
</dbReference>
<dbReference type="KEGG" id="phl:KKY_718"/>
<reference evidence="1 2" key="1">
    <citation type="journal article" date="2012" name="J. Bacteriol.">
        <title>Complete genome sequence of Pelagibacterium halotolerans B2T.</title>
        <authorList>
            <person name="Huo Y.Y."/>
            <person name="Cheng H."/>
            <person name="Han X.F."/>
            <person name="Jiang X.W."/>
            <person name="Sun C."/>
            <person name="Zhang X.Q."/>
            <person name="Zhu X.F."/>
            <person name="Liu Y.F."/>
            <person name="Li P.F."/>
            <person name="Ni P.X."/>
            <person name="Wu M."/>
        </authorList>
    </citation>
    <scope>NUCLEOTIDE SEQUENCE [LARGE SCALE GENOMIC DNA]</scope>
    <source>
        <strain evidence="2">DSM 22347 / JCM 15775 / CGMCC 1.7692 / B2</strain>
    </source>
</reference>
<dbReference type="eggNOG" id="ENOG5033WUT">
    <property type="taxonomic scope" value="Bacteria"/>
</dbReference>
<dbReference type="AlphaFoldDB" id="G4RDD1"/>